<proteinExistence type="predicted"/>
<dbReference type="AlphaFoldDB" id="A0AB37I351"/>
<dbReference type="RefSeq" id="WP_189497494.1">
    <property type="nucleotide sequence ID" value="NZ_CP040007.1"/>
</dbReference>
<organism evidence="1 2">
    <name type="scientific">Arachnia propionica</name>
    <dbReference type="NCBI Taxonomy" id="1750"/>
    <lineage>
        <taxon>Bacteria</taxon>
        <taxon>Bacillati</taxon>
        <taxon>Actinomycetota</taxon>
        <taxon>Actinomycetes</taxon>
        <taxon>Propionibacteriales</taxon>
        <taxon>Propionibacteriaceae</taxon>
        <taxon>Arachnia</taxon>
    </lineage>
</organism>
<sequence length="95" mass="10709">MFLNRACPVLAGQSPHWAARERPVAHPELRHVRTRGKAPGHNGVRERAFEPLNYERLYREQNDDALDLVRQAVFVSSAPGTARVPSVTVLLAEWV</sequence>
<dbReference type="EMBL" id="CP072385">
    <property type="protein sequence ID" value="QUC11403.1"/>
    <property type="molecule type" value="Genomic_DNA"/>
</dbReference>
<accession>A0AB37I351</accession>
<evidence type="ECO:0000313" key="1">
    <source>
        <dbReference type="EMBL" id="QUC11403.1"/>
    </source>
</evidence>
<reference evidence="1" key="1">
    <citation type="submission" date="2021-03" db="EMBL/GenBank/DDBJ databases">
        <title>Human Oral Microbial Genomes.</title>
        <authorList>
            <person name="Johnston C.D."/>
            <person name="Chen T."/>
            <person name="Dewhirst F.E."/>
        </authorList>
    </citation>
    <scope>NUCLEOTIDE SEQUENCE</scope>
    <source>
        <strain evidence="1">F0714</strain>
    </source>
</reference>
<name>A0AB37I351_9ACTN</name>
<evidence type="ECO:0000313" key="2">
    <source>
        <dbReference type="Proteomes" id="UP000677180"/>
    </source>
</evidence>
<protein>
    <submittedName>
        <fullName evidence="1">Uncharacterized protein</fullName>
    </submittedName>
</protein>
<dbReference type="Proteomes" id="UP000677180">
    <property type="component" value="Chromosome"/>
</dbReference>
<gene>
    <name evidence="1" type="ORF">J5A53_01480</name>
</gene>